<evidence type="ECO:0000256" key="1">
    <source>
        <dbReference type="SAM" id="SignalP"/>
    </source>
</evidence>
<keyword evidence="1" id="KW-0732">Signal</keyword>
<sequence length="373" mass="43703">MMNGFFNWIFFCTAFLLTVLQKTQAQTNTSTLEDTFSYNASKLGKVQFRFSALTFVRNNEYFNNIADGYTLFGYYLNPKVSYQPHEKVSLELGAFARKEFGTKGFKELQPTFTLQIKQNNWRFLFGNIEGNINHRMIEPMMSFERLVSNPLEHGVQVKYQKISRLKKTNTDDETYFDAWLDWQRSTSPGQTNQEYFWQGMSFYSPAVEVAGFKLKALAQSSVYHMGGQNIQSLQPVRTLINTAVGVRVQKDFLTNQSLVADNYVVNYFESPLRGSAYYLNGYWQHPKFQVGVSYWFGHYFSSPMGNDLFQSYSRKFKYDEYYEPYRSILILRLVKDWKVIDGLNVSLRVEPHYDVQNGKFEHSEGLYVKYQLH</sequence>
<protein>
    <recommendedName>
        <fullName evidence="4">Porin</fullName>
    </recommendedName>
</protein>
<comment type="caution">
    <text evidence="2">The sequence shown here is derived from an EMBL/GenBank/DDBJ whole genome shotgun (WGS) entry which is preliminary data.</text>
</comment>
<proteinExistence type="predicted"/>
<feature type="signal peptide" evidence="1">
    <location>
        <begin position="1"/>
        <end position="25"/>
    </location>
</feature>
<gene>
    <name evidence="2" type="ORF">ACFSR2_00865</name>
</gene>
<name>A0ABW5J0B9_9BACT</name>
<organism evidence="2 3">
    <name type="scientific">Emticicia soli</name>
    <dbReference type="NCBI Taxonomy" id="2027878"/>
    <lineage>
        <taxon>Bacteria</taxon>
        <taxon>Pseudomonadati</taxon>
        <taxon>Bacteroidota</taxon>
        <taxon>Cytophagia</taxon>
        <taxon>Cytophagales</taxon>
        <taxon>Leadbetterellaceae</taxon>
        <taxon>Emticicia</taxon>
    </lineage>
</organism>
<evidence type="ECO:0000313" key="3">
    <source>
        <dbReference type="Proteomes" id="UP001597510"/>
    </source>
</evidence>
<accession>A0ABW5J0B9</accession>
<keyword evidence="3" id="KW-1185">Reference proteome</keyword>
<reference evidence="3" key="1">
    <citation type="journal article" date="2019" name="Int. J. Syst. Evol. Microbiol.">
        <title>The Global Catalogue of Microorganisms (GCM) 10K type strain sequencing project: providing services to taxonomists for standard genome sequencing and annotation.</title>
        <authorList>
            <consortium name="The Broad Institute Genomics Platform"/>
            <consortium name="The Broad Institute Genome Sequencing Center for Infectious Disease"/>
            <person name="Wu L."/>
            <person name="Ma J."/>
        </authorList>
    </citation>
    <scope>NUCLEOTIDE SEQUENCE [LARGE SCALE GENOMIC DNA]</scope>
    <source>
        <strain evidence="3">KCTC 52344</strain>
    </source>
</reference>
<evidence type="ECO:0008006" key="4">
    <source>
        <dbReference type="Google" id="ProtNLM"/>
    </source>
</evidence>
<dbReference type="EMBL" id="JBHULC010000001">
    <property type="protein sequence ID" value="MFD2519416.1"/>
    <property type="molecule type" value="Genomic_DNA"/>
</dbReference>
<dbReference type="Proteomes" id="UP001597510">
    <property type="component" value="Unassembled WGS sequence"/>
</dbReference>
<feature type="chain" id="PRO_5046008623" description="Porin" evidence="1">
    <location>
        <begin position="26"/>
        <end position="373"/>
    </location>
</feature>
<evidence type="ECO:0000313" key="2">
    <source>
        <dbReference type="EMBL" id="MFD2519416.1"/>
    </source>
</evidence>
<dbReference type="RefSeq" id="WP_340238339.1">
    <property type="nucleotide sequence ID" value="NZ_JBBEWC010000009.1"/>
</dbReference>